<reference evidence="1 2" key="1">
    <citation type="journal article" date="2018" name="Nat. Biotechnol.">
        <title>A standardized bacterial taxonomy based on genome phylogeny substantially revises the tree of life.</title>
        <authorList>
            <person name="Parks D.H."/>
            <person name="Chuvochina M."/>
            <person name="Waite D.W."/>
            <person name="Rinke C."/>
            <person name="Skarshewski A."/>
            <person name="Chaumeil P.A."/>
            <person name="Hugenholtz P."/>
        </authorList>
    </citation>
    <scope>NUCLEOTIDE SEQUENCE [LARGE SCALE GENOMIC DNA]</scope>
    <source>
        <strain evidence="1">UBA10707</strain>
    </source>
</reference>
<gene>
    <name evidence="1" type="ORF">DD666_07415</name>
</gene>
<dbReference type="AlphaFoldDB" id="A0A356LEN7"/>
<organism evidence="1 2">
    <name type="scientific">Advenella kashmirensis</name>
    <dbReference type="NCBI Taxonomy" id="310575"/>
    <lineage>
        <taxon>Bacteria</taxon>
        <taxon>Pseudomonadati</taxon>
        <taxon>Pseudomonadota</taxon>
        <taxon>Betaproteobacteria</taxon>
        <taxon>Burkholderiales</taxon>
        <taxon>Alcaligenaceae</taxon>
    </lineage>
</organism>
<proteinExistence type="predicted"/>
<dbReference type="Proteomes" id="UP000264036">
    <property type="component" value="Unassembled WGS sequence"/>
</dbReference>
<comment type="caution">
    <text evidence="1">The sequence shown here is derived from an EMBL/GenBank/DDBJ whole genome shotgun (WGS) entry which is preliminary data.</text>
</comment>
<evidence type="ECO:0000313" key="1">
    <source>
        <dbReference type="EMBL" id="HBP29228.1"/>
    </source>
</evidence>
<evidence type="ECO:0000313" key="2">
    <source>
        <dbReference type="Proteomes" id="UP000264036"/>
    </source>
</evidence>
<dbReference type="EMBL" id="DOEK01000017">
    <property type="protein sequence ID" value="HBP29228.1"/>
    <property type="molecule type" value="Genomic_DNA"/>
</dbReference>
<name>A0A356LEN7_9BURK</name>
<accession>A0A356LEN7</accession>
<sequence length="71" mass="7984">MAFARKKTAALTRVLLQEKVSTYIGQAVLVRSLQQDLFFIWQAPSLNRRFRKKASGAKGGGNPLYLNNPFT</sequence>
<protein>
    <submittedName>
        <fullName evidence="1">Uncharacterized protein</fullName>
    </submittedName>
</protein>